<evidence type="ECO:0000313" key="2">
    <source>
        <dbReference type="Proteomes" id="UP001153404"/>
    </source>
</evidence>
<dbReference type="EMBL" id="JAPDIA010000003">
    <property type="protein sequence ID" value="MDG0810332.1"/>
    <property type="molecule type" value="Genomic_DNA"/>
</dbReference>
<dbReference type="AlphaFoldDB" id="A0A9X4KSZ1"/>
<comment type="caution">
    <text evidence="1">The sequence shown here is derived from an EMBL/GenBank/DDBJ whole genome shotgun (WGS) entry which is preliminary data.</text>
</comment>
<evidence type="ECO:0000313" key="1">
    <source>
        <dbReference type="EMBL" id="MDG0810332.1"/>
    </source>
</evidence>
<proteinExistence type="predicted"/>
<gene>
    <name evidence="1" type="ORF">OMP40_13985</name>
</gene>
<accession>A0A9X4KSZ1</accession>
<name>A0A9X4KSZ1_9BACL</name>
<keyword evidence="2" id="KW-1185">Reference proteome</keyword>
<reference evidence="1" key="1">
    <citation type="submission" date="2022-10" db="EMBL/GenBank/DDBJ databases">
        <title>Comparative genomic analysis of Cohnella hashimotonis sp. nov., isolated from the International Space Station.</title>
        <authorList>
            <person name="Simpson A."/>
            <person name="Venkateswaran K."/>
        </authorList>
    </citation>
    <scope>NUCLEOTIDE SEQUENCE</scope>
    <source>
        <strain evidence="1">DSM 28161</strain>
    </source>
</reference>
<dbReference type="Proteomes" id="UP001153404">
    <property type="component" value="Unassembled WGS sequence"/>
</dbReference>
<protein>
    <submittedName>
        <fullName evidence="1">Uncharacterized protein</fullName>
    </submittedName>
</protein>
<organism evidence="1 2">
    <name type="scientific">Cohnella rhizosphaerae</name>
    <dbReference type="NCBI Taxonomy" id="1457232"/>
    <lineage>
        <taxon>Bacteria</taxon>
        <taxon>Bacillati</taxon>
        <taxon>Bacillota</taxon>
        <taxon>Bacilli</taxon>
        <taxon>Bacillales</taxon>
        <taxon>Paenibacillaceae</taxon>
        <taxon>Cohnella</taxon>
    </lineage>
</organism>
<sequence length="49" mass="5781">MIKTLKRIISQDKERFLVPKGVQQTIPIRAIWPDGIFFGWHEIFQVVSL</sequence>